<reference evidence="2 3" key="1">
    <citation type="submission" date="2019-12" db="EMBL/GenBank/DDBJ databases">
        <authorList>
            <person name="Huq M.A."/>
        </authorList>
    </citation>
    <scope>NUCLEOTIDE SEQUENCE [LARGE SCALE GENOMIC DNA]</scope>
    <source>
        <strain evidence="2 3">MAH-34</strain>
    </source>
</reference>
<dbReference type="RefSeq" id="WP_181646450.1">
    <property type="nucleotide sequence ID" value="NZ_WSEM01000039.1"/>
</dbReference>
<gene>
    <name evidence="2" type="ORF">GON05_35280</name>
</gene>
<dbReference type="Pfam" id="PF13701">
    <property type="entry name" value="DDE_Tnp_1_4"/>
    <property type="match status" value="1"/>
</dbReference>
<feature type="domain" description="Transposase DDE" evidence="1">
    <location>
        <begin position="5"/>
        <end position="427"/>
    </location>
</feature>
<accession>A0ABW9UI43</accession>
<dbReference type="EMBL" id="WSEM01000039">
    <property type="protein sequence ID" value="MVQ39859.1"/>
    <property type="molecule type" value="Genomic_DNA"/>
</dbReference>
<evidence type="ECO:0000313" key="3">
    <source>
        <dbReference type="Proteomes" id="UP000467637"/>
    </source>
</evidence>
<organism evidence="2 3">
    <name type="scientific">Paenibacillus anseongense</name>
    <dbReference type="NCBI Taxonomy" id="2682845"/>
    <lineage>
        <taxon>Bacteria</taxon>
        <taxon>Bacillati</taxon>
        <taxon>Bacillota</taxon>
        <taxon>Bacilli</taxon>
        <taxon>Bacillales</taxon>
        <taxon>Paenibacillaceae</taxon>
        <taxon>Paenibacillus</taxon>
    </lineage>
</organism>
<dbReference type="NCBIfam" id="NF033539">
    <property type="entry name" value="transpos_IS1380"/>
    <property type="match status" value="1"/>
</dbReference>
<dbReference type="InterPro" id="IPR025668">
    <property type="entry name" value="Tnp_DDE_dom"/>
</dbReference>
<evidence type="ECO:0000313" key="2">
    <source>
        <dbReference type="EMBL" id="MVQ39859.1"/>
    </source>
</evidence>
<name>A0ABW9UI43_9BACL</name>
<sequence>MKSITSVSKIKTEFSLQNATSNGGIKIFLDYLEKIKFSQALMDLHCSKHWNAVFPVHRILLFLIVGWMLGCQRLFHFRKLQNDSLIQRLLGGRCPHHTLLNKELKRLSKTNPFLIPNLKKLNQQVIAPSLPTEIILDLDSTVETVYGNQEGAAVGANSHKPGRKSLHPLLAFEGQSRLCLNAVLRAGNVHSSRNAGDFVQETLDLLGERRVKYARFDKGFGGEEFYSLWELRKIGYVGKMKWTKRLQAEVKQCRYWKRFVDEEWVIEGITLIYQATSWNKPRRVIIIRKAQQFYGDQTQMLLESDWQYEAIVTNLEWEPIDIWRFYNQRCCMENNIKEAKYGFAIDRIVTDDFAANEIDMQTKLLAYNLYERFKKDCCEPIQQGYTIARFRLEFFQCAGVMVQHSRRIVLKLVDDFFNRHSWQRIADKVVLLE</sequence>
<dbReference type="Proteomes" id="UP000467637">
    <property type="component" value="Unassembled WGS sequence"/>
</dbReference>
<proteinExistence type="predicted"/>
<keyword evidence="3" id="KW-1185">Reference proteome</keyword>
<evidence type="ECO:0000259" key="1">
    <source>
        <dbReference type="Pfam" id="PF13701"/>
    </source>
</evidence>
<dbReference type="InterPro" id="IPR047960">
    <property type="entry name" value="Transpos_IS1380"/>
</dbReference>
<comment type="caution">
    <text evidence="2">The sequence shown here is derived from an EMBL/GenBank/DDBJ whole genome shotgun (WGS) entry which is preliminary data.</text>
</comment>
<protein>
    <submittedName>
        <fullName evidence="2">IS1380 family transposase</fullName>
    </submittedName>
</protein>